<comment type="subcellular location">
    <subcellularLocation>
        <location evidence="3">Host cytoplasm</location>
    </subcellularLocation>
    <subcellularLocation>
        <location evidence="1">Host nucleus</location>
    </subcellularLocation>
    <subcellularLocation>
        <location evidence="2">Membrane</location>
        <topology evidence="2">Single-pass membrane protein</topology>
    </subcellularLocation>
</comment>
<organismHost>
    <name type="scientific">Papio hamadryas</name>
    <name type="common">Hamadryas baboon</name>
    <dbReference type="NCBI Taxonomy" id="9557"/>
</organismHost>
<feature type="domain" description="BEN" evidence="20">
    <location>
        <begin position="1"/>
        <end position="75"/>
    </location>
</feature>
<evidence type="ECO:0000256" key="13">
    <source>
        <dbReference type="ARBA" id="ARBA00023200"/>
    </source>
</evidence>
<keyword evidence="14" id="KW-0899">Viral immunoevasion</keyword>
<dbReference type="GO" id="GO:0003677">
    <property type="term" value="F:DNA binding"/>
    <property type="evidence" value="ECO:0007669"/>
    <property type="project" value="InterPro"/>
</dbReference>
<reference evidence="21 22" key="3">
    <citation type="journal article" date="2003" name="Proc. Natl. Acad. Sci. U.S.A.">
        <title>A secreted high-affinity inhibitor of human TNF from Tanapox virus.</title>
        <authorList>
            <person name="Brunetti C.R."/>
            <person name="Paulose-Murphy M."/>
            <person name="Singh R."/>
            <person name="Qin J."/>
            <person name="Barrett J.W."/>
            <person name="Tardivel A."/>
            <person name="Schneider P."/>
            <person name="Essani K."/>
            <person name="McFadden G."/>
        </authorList>
    </citation>
    <scope>NUCLEOTIDE SEQUENCE [LARGE SCALE GENOMIC DNA]</scope>
    <source>
        <strain evidence="22">VR587</strain>
    </source>
</reference>
<dbReference type="EMBL" id="AY386371">
    <property type="protein sequence ID" value="AAR07393.1"/>
    <property type="molecule type" value="Genomic_DNA"/>
</dbReference>
<evidence type="ECO:0000259" key="20">
    <source>
        <dbReference type="PROSITE" id="PS51457"/>
    </source>
</evidence>
<evidence type="ECO:0000256" key="1">
    <source>
        <dbReference type="ARBA" id="ARBA00004147"/>
    </source>
</evidence>
<evidence type="ECO:0000256" key="17">
    <source>
        <dbReference type="ARBA" id="ARBA00034912"/>
    </source>
</evidence>
<comment type="function">
    <text evidence="19">Major early protein present in virus factories. The presence of BEN domains suggests a possible role in organization of viral DNA during replication or transcription. Plays an essential role in the inhibition of the cGAS-dependent type I IFN induction in host dendritic cells. Mechanistically, abolishes cGAMP production by triggering host CGAS degradation via a proteasome-dependent mechanism.</text>
</comment>
<keyword evidence="10" id="KW-0677">Repeat</keyword>
<dbReference type="GO" id="GO:0030430">
    <property type="term" value="C:host cell cytoplasm"/>
    <property type="evidence" value="ECO:0007669"/>
    <property type="project" value="UniProtKB-SubCell"/>
</dbReference>
<evidence type="ECO:0000256" key="18">
    <source>
        <dbReference type="ARBA" id="ARBA00038635"/>
    </source>
</evidence>
<keyword evidence="12" id="KW-0472">Membrane</keyword>
<dbReference type="GeneID" id="2943626"/>
<evidence type="ECO:0000256" key="9">
    <source>
        <dbReference type="ARBA" id="ARBA00022692"/>
    </source>
</evidence>
<dbReference type="Proteomes" id="UP000008596">
    <property type="component" value="Segment"/>
</dbReference>
<reference evidence="21 22" key="2">
    <citation type="journal article" date="2003" name="J. Virol.">
        <title>Complete genomic sequence and comparative analysis of the tumorigenic poxvirus Yaba monkey tumor virus.</title>
        <authorList>
            <person name="Brunetti C.R."/>
            <person name="Amano H."/>
            <person name="Ueda Y."/>
            <person name="Qin J."/>
            <person name="Miyamura T."/>
            <person name="Suzuki T."/>
            <person name="Li X."/>
            <person name="Barrett J.W."/>
            <person name="McFadden G."/>
        </authorList>
    </citation>
    <scope>NUCLEOTIDE SEQUENCE [LARGE SCALE GENOMIC DNA]</scope>
    <source>
        <strain evidence="22">VR587</strain>
    </source>
</reference>
<evidence type="ECO:0000256" key="11">
    <source>
        <dbReference type="ARBA" id="ARBA00022989"/>
    </source>
</evidence>
<dbReference type="KEGG" id="vg:2943626"/>
<dbReference type="PIRSF" id="PIRSF015691">
    <property type="entry name" value="VAC_E5R"/>
    <property type="match status" value="1"/>
</dbReference>
<proteinExistence type="inferred from homology"/>
<dbReference type="GO" id="GO:0052170">
    <property type="term" value="P:symbiont-mediated suppression of host innate immune response"/>
    <property type="evidence" value="ECO:0007669"/>
    <property type="project" value="UniProtKB-KW"/>
</dbReference>
<reference evidence="21 22" key="1">
    <citation type="journal article" date="1995" name="J. Gen. Virol.">
        <title>Identification and characterization of the thymidine kinase gene of Yaba virus.</title>
        <authorList>
            <person name="Amano H."/>
            <person name="Ueda Y."/>
            <person name="Miyamura T."/>
        </authorList>
    </citation>
    <scope>NUCLEOTIDE SEQUENCE [LARGE SCALE GENOMIC DNA]</scope>
    <source>
        <strain evidence="22">VR587</strain>
    </source>
</reference>
<evidence type="ECO:0000256" key="3">
    <source>
        <dbReference type="ARBA" id="ARBA00004192"/>
    </source>
</evidence>
<evidence type="ECO:0000256" key="10">
    <source>
        <dbReference type="ARBA" id="ARBA00022737"/>
    </source>
</evidence>
<keyword evidence="5" id="KW-0244">Early protein</keyword>
<keyword evidence="4" id="KW-1113">Inhibition of host RLR pathway by virus</keyword>
<organismHost>
    <name type="scientific">Homo sapiens</name>
    <name type="common">Human</name>
    <dbReference type="NCBI Taxonomy" id="9606"/>
</organismHost>
<evidence type="ECO:0000313" key="21">
    <source>
        <dbReference type="EMBL" id="AAR07393.1"/>
    </source>
</evidence>
<protein>
    <recommendedName>
        <fullName evidence="16">Protein OPG067</fullName>
    </recommendedName>
    <alternativeName>
        <fullName evidence="17">Protein E5</fullName>
    </alternativeName>
</protein>
<evidence type="ECO:0000256" key="6">
    <source>
        <dbReference type="ARBA" id="ARBA00022562"/>
    </source>
</evidence>
<evidence type="ECO:0000256" key="19">
    <source>
        <dbReference type="ARBA" id="ARBA00045739"/>
    </source>
</evidence>
<evidence type="ECO:0000313" key="22">
    <source>
        <dbReference type="Proteomes" id="UP000008596"/>
    </source>
</evidence>
<evidence type="ECO:0000256" key="4">
    <source>
        <dbReference type="ARBA" id="ARBA00022482"/>
    </source>
</evidence>
<feature type="domain" description="BEN" evidence="20">
    <location>
        <begin position="237"/>
        <end position="335"/>
    </location>
</feature>
<evidence type="ECO:0000256" key="15">
    <source>
        <dbReference type="ARBA" id="ARBA00034731"/>
    </source>
</evidence>
<keyword evidence="6" id="KW-1048">Host nucleus</keyword>
<keyword evidence="9" id="KW-0812">Transmembrane</keyword>
<evidence type="ECO:0000256" key="5">
    <source>
        <dbReference type="ARBA" id="ARBA00022518"/>
    </source>
</evidence>
<evidence type="ECO:0000256" key="2">
    <source>
        <dbReference type="ARBA" id="ARBA00004167"/>
    </source>
</evidence>
<dbReference type="GO" id="GO:0042025">
    <property type="term" value="C:host cell nucleus"/>
    <property type="evidence" value="ECO:0007669"/>
    <property type="project" value="UniProtKB-SubCell"/>
</dbReference>
<evidence type="ECO:0000256" key="12">
    <source>
        <dbReference type="ARBA" id="ARBA00023136"/>
    </source>
</evidence>
<dbReference type="Pfam" id="PF10523">
    <property type="entry name" value="BEN"/>
    <property type="match status" value="1"/>
</dbReference>
<keyword evidence="22" id="KW-1185">Reference proteome</keyword>
<keyword evidence="8" id="KW-1090">Inhibition of host innate immune response by virus</keyword>
<name>Q6TUX6_YMTV5</name>
<evidence type="ECO:0000256" key="7">
    <source>
        <dbReference type="ARBA" id="ARBA00022581"/>
    </source>
</evidence>
<comment type="subunit">
    <text evidence="18">Interacts with host CGAS; this interaction inhibits CGAS-mediated type I interferon response.</text>
</comment>
<organismHost>
    <name type="scientific">Erythrocebus patas</name>
    <name type="common">Red guenon</name>
    <name type="synonym">Cercopithecus patas</name>
    <dbReference type="NCBI Taxonomy" id="9538"/>
</organismHost>
<organism evidence="21 22">
    <name type="scientific">Yaba monkey tumor virus (strain VR587)</name>
    <name type="common">YMTV</name>
    <dbReference type="NCBI Taxonomy" id="928314"/>
    <lineage>
        <taxon>Viruses</taxon>
        <taxon>Varidnaviria</taxon>
        <taxon>Bamfordvirae</taxon>
        <taxon>Nucleocytoviricota</taxon>
        <taxon>Pokkesviricetes</taxon>
        <taxon>Chitovirales</taxon>
        <taxon>Poxviridae</taxon>
        <taxon>Chordopoxvirinae</taxon>
        <taxon>Yatapoxvirus</taxon>
        <taxon>Yatapoxvirus yabapox</taxon>
        <taxon>Yaba monkey tumor virus</taxon>
    </lineage>
</organism>
<sequence>MDFCPKYNEKGYEYACRLIRLMCGLDMSSLNIERCINDVRRKVCVYFQLAKDDVVWNTEFLNYIREYVIFCNKQHIQLPDVNVVNLAKKSRSVKKVRLEKKIQEIAKKNQDNEKNRPEYNKKVVLKIDSHLSMIIKESNNYYSMARSLMNYMFPNLFEEDQRHIFYRYNVKGFCQLSEKKISLIKLLIKKRFPINENEWQHIKEYINVICATPKRNNIISLGVFPYLRLKKPCDILPNDNFKNVDTLKELVANSFSMVDLTEKITRSTFHHLFKNKTANKYQCYAKNDFMGLNQTKLINMFGYIRLAVDCEDYNVFFNACICTINRYLLKSSRAIGDNILSC</sequence>
<keyword evidence="13" id="KW-1035">Host cytoplasm</keyword>
<comment type="similarity">
    <text evidence="15">Belongs to the orthopoxvirus OPG067 family.</text>
</comment>
<keyword evidence="7" id="KW-0945">Host-virus interaction</keyword>
<dbReference type="InterPro" id="IPR004334">
    <property type="entry name" value="Poxvirus_E5R"/>
</dbReference>
<dbReference type="InterPro" id="IPR018379">
    <property type="entry name" value="BEN_domain"/>
</dbReference>
<accession>Q6TUX6</accession>
<feature type="domain" description="BEN" evidence="20">
    <location>
        <begin position="120"/>
        <end position="217"/>
    </location>
</feature>
<dbReference type="GO" id="GO:0016020">
    <property type="term" value="C:membrane"/>
    <property type="evidence" value="ECO:0007669"/>
    <property type="project" value="UniProtKB-SubCell"/>
</dbReference>
<dbReference type="RefSeq" id="NP_938292.1">
    <property type="nucleotide sequence ID" value="NC_005179.1"/>
</dbReference>
<evidence type="ECO:0000256" key="14">
    <source>
        <dbReference type="ARBA" id="ARBA00023280"/>
    </source>
</evidence>
<evidence type="ECO:0000256" key="16">
    <source>
        <dbReference type="ARBA" id="ARBA00034821"/>
    </source>
</evidence>
<evidence type="ECO:0000256" key="8">
    <source>
        <dbReference type="ARBA" id="ARBA00022632"/>
    </source>
</evidence>
<organismHost>
    <name type="scientific">Macaca</name>
    <name type="common">macaques</name>
    <dbReference type="NCBI Taxonomy" id="9539"/>
</organismHost>
<keyword evidence="11" id="KW-1133">Transmembrane helix</keyword>
<dbReference type="PROSITE" id="PS51457">
    <property type="entry name" value="BEN"/>
    <property type="match status" value="3"/>
</dbReference>